<dbReference type="RefSeq" id="WP_195004969.1">
    <property type="nucleotide sequence ID" value="NZ_JADLQN010000010.1"/>
</dbReference>
<evidence type="ECO:0000313" key="2">
    <source>
        <dbReference type="Proteomes" id="UP000707731"/>
    </source>
</evidence>
<name>A0ABS0DJ19_9NOCA</name>
<protein>
    <submittedName>
        <fullName evidence="1">Uncharacterized protein</fullName>
    </submittedName>
</protein>
<comment type="caution">
    <text evidence="1">The sequence shown here is derived from an EMBL/GenBank/DDBJ whole genome shotgun (WGS) entry which is preliminary data.</text>
</comment>
<dbReference type="Proteomes" id="UP000707731">
    <property type="component" value="Unassembled WGS sequence"/>
</dbReference>
<dbReference type="EMBL" id="JADLQN010000010">
    <property type="protein sequence ID" value="MBF6358130.1"/>
    <property type="molecule type" value="Genomic_DNA"/>
</dbReference>
<accession>A0ABS0DJ19</accession>
<gene>
    <name evidence="1" type="ORF">IU449_26905</name>
</gene>
<reference evidence="1 2" key="1">
    <citation type="submission" date="2020-10" db="EMBL/GenBank/DDBJ databases">
        <title>Identification of Nocardia species via Next-generation sequencing and recognition of intraspecies genetic diversity.</title>
        <authorList>
            <person name="Li P."/>
            <person name="Li P."/>
            <person name="Lu B."/>
        </authorList>
    </citation>
    <scope>NUCLEOTIDE SEQUENCE [LARGE SCALE GENOMIC DNA]</scope>
    <source>
        <strain evidence="1 2">BJ06-0143</strain>
    </source>
</reference>
<sequence length="209" mass="24422">MSDLYAASKRDFLGYAKHLDGMTIHLDQGLYRHIQFGTRGQVGWFEIITWPHRLSITGDIGDWTFGRIEDMFEFFGHSAESSIQPDYWAEKIVAGTAPLVFSEEAFRRQVVTEFWYRRDRYEGESADLFRQIREDVLECAWDEPSALRSADTFRYVSHHSGRQNFTFRDSWEWNIRDHSVHYLRACQAIVWGIAQYRAHKAAASKEAAA</sequence>
<proteinExistence type="predicted"/>
<keyword evidence="2" id="KW-1185">Reference proteome</keyword>
<organism evidence="1 2">
    <name type="scientific">Nocardia higoensis</name>
    <dbReference type="NCBI Taxonomy" id="228599"/>
    <lineage>
        <taxon>Bacteria</taxon>
        <taxon>Bacillati</taxon>
        <taxon>Actinomycetota</taxon>
        <taxon>Actinomycetes</taxon>
        <taxon>Mycobacteriales</taxon>
        <taxon>Nocardiaceae</taxon>
        <taxon>Nocardia</taxon>
    </lineage>
</organism>
<evidence type="ECO:0000313" key="1">
    <source>
        <dbReference type="EMBL" id="MBF6358130.1"/>
    </source>
</evidence>